<feature type="transmembrane region" description="Helical" evidence="1">
    <location>
        <begin position="12"/>
        <end position="32"/>
    </location>
</feature>
<keyword evidence="1" id="KW-1133">Transmembrane helix</keyword>
<sequence>MTLRESINREELLTLSLSIFFVFMGIATLAGLPRAWEYVGGWEIIIPRFAAAVFLLAIGIGAGWNSLRGGKTS</sequence>
<reference evidence="2 3" key="1">
    <citation type="submission" date="2022-06" db="EMBL/GenBank/DDBJ databases">
        <title>Halogeometricum sp. a new haloarchaeum isolate from saline soil.</title>
        <authorList>
            <person name="Strakova D."/>
            <person name="Galisteo C."/>
            <person name="Sanchez-Porro C."/>
            <person name="Ventosa A."/>
        </authorList>
    </citation>
    <scope>NUCLEOTIDE SEQUENCE [LARGE SCALE GENOMIC DNA]</scope>
    <source>
        <strain evidence="3">S3BR25-2</strain>
    </source>
</reference>
<organism evidence="2 3">
    <name type="scientific">Halogeometricum luteum</name>
    <dbReference type="NCBI Taxonomy" id="2950537"/>
    <lineage>
        <taxon>Archaea</taxon>
        <taxon>Methanobacteriati</taxon>
        <taxon>Methanobacteriota</taxon>
        <taxon>Stenosarchaea group</taxon>
        <taxon>Halobacteria</taxon>
        <taxon>Halobacteriales</taxon>
        <taxon>Haloferacaceae</taxon>
        <taxon>Halogeometricum</taxon>
    </lineage>
</organism>
<dbReference type="RefSeq" id="WP_310930804.1">
    <property type="nucleotide sequence ID" value="NZ_JAMQOQ010000009.1"/>
</dbReference>
<dbReference type="Proteomes" id="UP001254813">
    <property type="component" value="Unassembled WGS sequence"/>
</dbReference>
<protein>
    <submittedName>
        <fullName evidence="2">Uncharacterized protein</fullName>
    </submittedName>
</protein>
<keyword evidence="3" id="KW-1185">Reference proteome</keyword>
<proteinExistence type="predicted"/>
<accession>A0ABU2G7T8</accession>
<evidence type="ECO:0000313" key="2">
    <source>
        <dbReference type="EMBL" id="MDS0296866.1"/>
    </source>
</evidence>
<gene>
    <name evidence="2" type="ORF">NDI79_22110</name>
</gene>
<comment type="caution">
    <text evidence="2">The sequence shown here is derived from an EMBL/GenBank/DDBJ whole genome shotgun (WGS) entry which is preliminary data.</text>
</comment>
<keyword evidence="1" id="KW-0472">Membrane</keyword>
<evidence type="ECO:0000313" key="3">
    <source>
        <dbReference type="Proteomes" id="UP001254813"/>
    </source>
</evidence>
<evidence type="ECO:0000256" key="1">
    <source>
        <dbReference type="SAM" id="Phobius"/>
    </source>
</evidence>
<name>A0ABU2G7T8_9EURY</name>
<dbReference type="EMBL" id="JAMQOQ010000009">
    <property type="protein sequence ID" value="MDS0296866.1"/>
    <property type="molecule type" value="Genomic_DNA"/>
</dbReference>
<feature type="transmembrane region" description="Helical" evidence="1">
    <location>
        <begin position="44"/>
        <end position="67"/>
    </location>
</feature>
<keyword evidence="1" id="KW-0812">Transmembrane</keyword>